<keyword evidence="1" id="KW-0602">Photosynthesis</keyword>
<evidence type="ECO:0000259" key="3">
    <source>
        <dbReference type="Pfam" id="PF13460"/>
    </source>
</evidence>
<dbReference type="Gene3D" id="3.40.50.720">
    <property type="entry name" value="NAD(P)-binding Rossmann-like Domain"/>
    <property type="match status" value="1"/>
</dbReference>
<reference evidence="4 5" key="1">
    <citation type="submission" date="2016-10" db="EMBL/GenBank/DDBJ databases">
        <title>Description of Gloeomargarita lithophora gen. nov., sp. nov., a thylakoid-bearing basal-branching cyanobacterium with intracellular carbonates, and proposal for Gloeomargaritales ord. nov.</title>
        <authorList>
            <person name="Moreira D."/>
            <person name="Tavera R."/>
            <person name="Benzerara K."/>
            <person name="Skouri-Panet F."/>
            <person name="Couradeau E."/>
            <person name="Gerard E."/>
            <person name="Loussert C."/>
            <person name="Novelo E."/>
            <person name="Zivanovic Y."/>
            <person name="Lopez-Garcia P."/>
        </authorList>
    </citation>
    <scope>NUCLEOTIDE SEQUENCE [LARGE SCALE GENOMIC DNA]</scope>
    <source>
        <strain evidence="4 5">D10</strain>
    </source>
</reference>
<dbReference type="STRING" id="1188229.GlitD10_1173"/>
<dbReference type="PANTHER" id="PTHR47128">
    <property type="match status" value="1"/>
</dbReference>
<accession>A0A1J0AC41</accession>
<dbReference type="GO" id="GO:0015979">
    <property type="term" value="P:photosynthesis"/>
    <property type="evidence" value="ECO:0007669"/>
    <property type="project" value="UniProtKB-KW"/>
</dbReference>
<evidence type="ECO:0000313" key="5">
    <source>
        <dbReference type="Proteomes" id="UP000180235"/>
    </source>
</evidence>
<dbReference type="Proteomes" id="UP000180235">
    <property type="component" value="Chromosome"/>
</dbReference>
<dbReference type="InterPro" id="IPR036291">
    <property type="entry name" value="NAD(P)-bd_dom_sf"/>
</dbReference>
<dbReference type="InterPro" id="IPR016040">
    <property type="entry name" value="NAD(P)-bd_dom"/>
</dbReference>
<evidence type="ECO:0000256" key="1">
    <source>
        <dbReference type="ARBA" id="ARBA00022531"/>
    </source>
</evidence>
<sequence length="297" mass="33742">MGWYLVTGATGQIGRRVVHQLRQQGFPVRAWVRLGANYQDLVDAGAELYFGNVTQREDIWAAMGHVSYIISTHYHAKDILNIHLKSNLHLIEVAGKFGVECFAYISGLGVEQYAQNAPLIEAKLAIETALTKSSLNYIILRPTLLNHYLLPWLEQLQKTGSLILTGDGNLRHSWVSLDDLAKITIQLTQNPALWRQIVPVGGLTPLSRWDIIDLYRKLTQSQPMIIPVPLAFLDGVRWGLQWLNQDEDLGTLKILLSHEFICNESEQKRLQNQLNIQLESLEQFLQRYLGLDHSGKE</sequence>
<dbReference type="InterPro" id="IPR044256">
    <property type="entry name" value="HCF244-like"/>
</dbReference>
<dbReference type="Pfam" id="PF13460">
    <property type="entry name" value="NAD_binding_10"/>
    <property type="match status" value="1"/>
</dbReference>
<dbReference type="EMBL" id="CP017675">
    <property type="protein sequence ID" value="APB33493.1"/>
    <property type="molecule type" value="Genomic_DNA"/>
</dbReference>
<dbReference type="GO" id="GO:0009523">
    <property type="term" value="C:photosystem II"/>
    <property type="evidence" value="ECO:0007669"/>
    <property type="project" value="UniProtKB-KW"/>
</dbReference>
<dbReference type="SUPFAM" id="SSF51735">
    <property type="entry name" value="NAD(P)-binding Rossmann-fold domains"/>
    <property type="match status" value="1"/>
</dbReference>
<keyword evidence="5" id="KW-1185">Reference proteome</keyword>
<gene>
    <name evidence="4" type="ORF">GlitD10_1173</name>
</gene>
<keyword evidence="2" id="KW-0604">Photosystem II</keyword>
<evidence type="ECO:0000256" key="2">
    <source>
        <dbReference type="ARBA" id="ARBA00023276"/>
    </source>
</evidence>
<dbReference type="OrthoDB" id="504564at2"/>
<protein>
    <submittedName>
        <fullName evidence="4">NmrA family protein</fullName>
    </submittedName>
</protein>
<feature type="domain" description="NAD(P)-binding" evidence="3">
    <location>
        <begin position="8"/>
        <end position="191"/>
    </location>
</feature>
<organism evidence="4 5">
    <name type="scientific">Gloeomargarita lithophora Alchichica-D10</name>
    <dbReference type="NCBI Taxonomy" id="1188229"/>
    <lineage>
        <taxon>Bacteria</taxon>
        <taxon>Bacillati</taxon>
        <taxon>Cyanobacteriota</taxon>
        <taxon>Cyanophyceae</taxon>
        <taxon>Gloeomargaritales</taxon>
        <taxon>Gloeomargaritaceae</taxon>
        <taxon>Gloeomargarita</taxon>
    </lineage>
</organism>
<evidence type="ECO:0000313" key="4">
    <source>
        <dbReference type="EMBL" id="APB33493.1"/>
    </source>
</evidence>
<dbReference type="AlphaFoldDB" id="A0A1J0AC41"/>
<proteinExistence type="predicted"/>
<dbReference type="PANTHER" id="PTHR47128:SF2">
    <property type="entry name" value="PROTEIN HIGH CHLOROPHYLL FLUORESCENCE PHENOTYPE 244, CHLOROPLASTIC"/>
    <property type="match status" value="1"/>
</dbReference>
<dbReference type="KEGG" id="glt:GlitD10_1173"/>
<name>A0A1J0AC41_9CYAN</name>